<gene>
    <name evidence="1" type="ORF">PGT21_008082</name>
</gene>
<keyword evidence="2" id="KW-1185">Reference proteome</keyword>
<accession>A0A5B0QVX5</accession>
<sequence>MMHHTFLRHCHQAKSRNLLRPPIHNIPYLATMIRFTNFFKLFMINILQIHLVYGQFACSDTSLPFCARNITAADRRRPRGPGTIKEDVWFILNPRKDHEGLNTCQDLKILRRDAEWEICCRWSDSASVGLDPMQDDAHITARSTEHGLQTSCCTPKDRPVKTKLPVCK</sequence>
<dbReference type="EMBL" id="VSWC01000002">
    <property type="protein sequence ID" value="KAA1117462.1"/>
    <property type="molecule type" value="Genomic_DNA"/>
</dbReference>
<dbReference type="OrthoDB" id="10273866at2759"/>
<dbReference type="AlphaFoldDB" id="A0A5B0QVX5"/>
<dbReference type="Proteomes" id="UP000324748">
    <property type="component" value="Unassembled WGS sequence"/>
</dbReference>
<organism evidence="1 2">
    <name type="scientific">Puccinia graminis f. sp. tritici</name>
    <dbReference type="NCBI Taxonomy" id="56615"/>
    <lineage>
        <taxon>Eukaryota</taxon>
        <taxon>Fungi</taxon>
        <taxon>Dikarya</taxon>
        <taxon>Basidiomycota</taxon>
        <taxon>Pucciniomycotina</taxon>
        <taxon>Pucciniomycetes</taxon>
        <taxon>Pucciniales</taxon>
        <taxon>Pucciniaceae</taxon>
        <taxon>Puccinia</taxon>
    </lineage>
</organism>
<comment type="caution">
    <text evidence="1">The sequence shown here is derived from an EMBL/GenBank/DDBJ whole genome shotgun (WGS) entry which is preliminary data.</text>
</comment>
<proteinExistence type="predicted"/>
<evidence type="ECO:0000313" key="1">
    <source>
        <dbReference type="EMBL" id="KAA1117462.1"/>
    </source>
</evidence>
<protein>
    <submittedName>
        <fullName evidence="1">Uncharacterized protein</fullName>
    </submittedName>
</protein>
<name>A0A5B0QVX5_PUCGR</name>
<evidence type="ECO:0000313" key="2">
    <source>
        <dbReference type="Proteomes" id="UP000324748"/>
    </source>
</evidence>
<reference evidence="1 2" key="1">
    <citation type="submission" date="2019-05" db="EMBL/GenBank/DDBJ databases">
        <title>Emergence of the Ug99 lineage of the wheat stem rust pathogen through somatic hybridization.</title>
        <authorList>
            <person name="Li F."/>
            <person name="Upadhyaya N.M."/>
            <person name="Sperschneider J."/>
            <person name="Matny O."/>
            <person name="Nguyen-Phuc H."/>
            <person name="Mago R."/>
            <person name="Raley C."/>
            <person name="Miller M.E."/>
            <person name="Silverstein K.A.T."/>
            <person name="Henningsen E."/>
            <person name="Hirsch C.D."/>
            <person name="Visser B."/>
            <person name="Pretorius Z.A."/>
            <person name="Steffenson B.J."/>
            <person name="Schwessinger B."/>
            <person name="Dodds P.N."/>
            <person name="Figueroa M."/>
        </authorList>
    </citation>
    <scope>NUCLEOTIDE SEQUENCE [LARGE SCALE GENOMIC DNA]</scope>
    <source>
        <strain evidence="1">21-0</strain>
    </source>
</reference>